<feature type="compositionally biased region" description="Gly residues" evidence="1">
    <location>
        <begin position="1"/>
        <end position="10"/>
    </location>
</feature>
<gene>
    <name evidence="2" type="ORF">C882_4292</name>
</gene>
<keyword evidence="3" id="KW-1185">Reference proteome</keyword>
<protein>
    <submittedName>
        <fullName evidence="2">Uncharacterized protein</fullName>
    </submittedName>
</protein>
<name>K9HIX5_9PROT</name>
<evidence type="ECO:0000313" key="2">
    <source>
        <dbReference type="EMBL" id="EKV30333.1"/>
    </source>
</evidence>
<feature type="region of interest" description="Disordered" evidence="1">
    <location>
        <begin position="1"/>
        <end position="48"/>
    </location>
</feature>
<reference evidence="2 3" key="1">
    <citation type="journal article" date="2013" name="Genome Announc.">
        <title>Draft Genome Sequence of an Alphaproteobacterium, Caenispirillum salinarum AK4(T), Isolated from a Solar Saltern.</title>
        <authorList>
            <person name="Khatri I."/>
            <person name="Singh A."/>
            <person name="Korpole S."/>
            <person name="Pinnaka A.K."/>
            <person name="Subramanian S."/>
        </authorList>
    </citation>
    <scope>NUCLEOTIDE SEQUENCE [LARGE SCALE GENOMIC DNA]</scope>
    <source>
        <strain evidence="2 3">AK4</strain>
    </source>
</reference>
<dbReference type="EMBL" id="ANHY01000008">
    <property type="protein sequence ID" value="EKV30333.1"/>
    <property type="molecule type" value="Genomic_DNA"/>
</dbReference>
<dbReference type="AlphaFoldDB" id="K9HIX5"/>
<dbReference type="STRING" id="1238182.C882_4292"/>
<dbReference type="Proteomes" id="UP000009881">
    <property type="component" value="Unassembled WGS sequence"/>
</dbReference>
<evidence type="ECO:0000313" key="3">
    <source>
        <dbReference type="Proteomes" id="UP000009881"/>
    </source>
</evidence>
<comment type="caution">
    <text evidence="2">The sequence shown here is derived from an EMBL/GenBank/DDBJ whole genome shotgun (WGS) entry which is preliminary data.</text>
</comment>
<organism evidence="2 3">
    <name type="scientific">Caenispirillum salinarum AK4</name>
    <dbReference type="NCBI Taxonomy" id="1238182"/>
    <lineage>
        <taxon>Bacteria</taxon>
        <taxon>Pseudomonadati</taxon>
        <taxon>Pseudomonadota</taxon>
        <taxon>Alphaproteobacteria</taxon>
        <taxon>Rhodospirillales</taxon>
        <taxon>Novispirillaceae</taxon>
        <taxon>Caenispirillum</taxon>
    </lineage>
</organism>
<proteinExistence type="predicted"/>
<accession>K9HIX5</accession>
<evidence type="ECO:0000256" key="1">
    <source>
        <dbReference type="SAM" id="MobiDB-lite"/>
    </source>
</evidence>
<sequence length="48" mass="5038">MSFCGGGGNGRARSGTVTRTARPRMPGTGRRVSSRYQRPACEPVPNSG</sequence>